<dbReference type="Proteomes" id="UP000193920">
    <property type="component" value="Unassembled WGS sequence"/>
</dbReference>
<dbReference type="SUPFAM" id="SSF53300">
    <property type="entry name" value="vWA-like"/>
    <property type="match status" value="6"/>
</dbReference>
<accession>A0A1Y2F0R6</accession>
<dbReference type="PANTHER" id="PTHR10579">
    <property type="entry name" value="CALCIUM-ACTIVATED CHLORIDE CHANNEL REGULATOR"/>
    <property type="match status" value="1"/>
</dbReference>
<dbReference type="Gene3D" id="3.40.50.410">
    <property type="entry name" value="von Willebrand factor, type A domain"/>
    <property type="match status" value="6"/>
</dbReference>
<dbReference type="InterPro" id="IPR036465">
    <property type="entry name" value="vWFA_dom_sf"/>
</dbReference>
<reference evidence="3 4" key="1">
    <citation type="submission" date="2016-08" db="EMBL/GenBank/DDBJ databases">
        <title>A Parts List for Fungal Cellulosomes Revealed by Comparative Genomics.</title>
        <authorList>
            <consortium name="DOE Joint Genome Institute"/>
            <person name="Haitjema C.H."/>
            <person name="Gilmore S.P."/>
            <person name="Henske J.K."/>
            <person name="Solomon K.V."/>
            <person name="De Groot R."/>
            <person name="Kuo A."/>
            <person name="Mondo S.J."/>
            <person name="Salamov A.A."/>
            <person name="Labutti K."/>
            <person name="Zhao Z."/>
            <person name="Chiniquy J."/>
            <person name="Barry K."/>
            <person name="Brewer H.M."/>
            <person name="Purvine S.O."/>
            <person name="Wright A.T."/>
            <person name="Boxma B."/>
            <person name="Van Alen T."/>
            <person name="Hackstein J.H."/>
            <person name="Baker S.E."/>
            <person name="Grigoriev I.V."/>
            <person name="O'Malley M.A."/>
        </authorList>
    </citation>
    <scope>NUCLEOTIDE SEQUENCE [LARGE SCALE GENOMIC DNA]</scope>
    <source>
        <strain evidence="3 4">G1</strain>
    </source>
</reference>
<sequence length="1603" mass="176702">MILSKFLTQIVLLIFTIITLGKTEKIICGSKNGESCGEGYCCNNGVCTKKINTSTKKSFNANIVFAIDNSSSMKGERIKKLNSALKSFVNNLPDDVEIAYTLFAESASDIQIMSNKFIPNIKVDTDSSYTSFGEGLIEAQNYLEQLNNGKEKVIVLFSDGAPEHNDKEYDDGVARANAINTANKVKYSGITIYTINVNELADAKNEPAEPGDRIGDVYGMGQWLGVNEDYINTVMHLISSNCKNVKTSGGLNGCTDIDDYDKVSSDYYLTSNDDNWSKLFSDVVEKYIIKESVIIKNKPNVVLVIDNSASMRGESIQKLNSALKELVKQLPNDLEIAYTLFSESATDIQILSNKIAPNIKVDTSSSYTNFRVGLIEAQSYLSQLNNGEDNIIILFSDGAPEHDDKEEDDGEARVNAINTANEIKDSGIIIYTINVNKLADASREAAKVGERIGDVKGMGPFLGVNEDYINTVMHLISSNYKDVKTSSNNNGCTNIDGYTKVSSNYYRTSSNNDWTSLFTEIIEEIVGNETMEKCNIAHGCEPDYGFCFDEKVSFVTTTSSTTTTTTTTPTPTTTTPVIPTQLQQCGSKNGESCGEGYCCNNGVCTKKINTSTKKSFNANIVFAIDNSSSMKGERIKKLNSALKSFVNNLPDDVEIAYTLFAESASDIQIMSNKFVPNIKVDTDSSYTNFGEGLIEAQNYLEQLNNGKEKVIVLFSDGAPEHNEKEYDDGVARANAINTANKVKDSGITIYTINVNELADAKNEPAEPGDRIGDVYGMGQWFGVNEDYINTVMHLISSNCKNVKTSGGFNGCTDIDDYEKVSSDYYLTSNDGNWSKLFSDVVEKYIIEESVIIKNKPNVVLVIDNSASMRGESIQKLNSALKELVKQLPNDLEIAYTLFSESATDIQILSNKIAPNIKVDTSSSYTNFRVGLIEAQSYLSQLNNGEDNIIILFSDGAPEHDDKEEDDGEARVNAINTANEIKDSGIIIYTINVNKLADASREAAKVGERIGDVKGMGPFLGVNEDYINTVMHLISSNYKDVKTSSNNNGCTNIDGYTKVSSNYYRTSSNNDWTSLFTEIIEEIVGNETMEKCNIAHGCEPDYGFCFDEKVSFGERIKKLNSALKSFVNNLPDDVEIAYTLFAESASDIQIMSNKFVPNIKVDTDSSYTNFGEGLIEAQNYLEQLNNGKEKVIVLFSDGAPEHNEKEYDDGVARANAINTANKVKDSGITIYTINVNELADAKNEPAEPGDRIGDVYGMGQWLGVNEDYINTVMHLISSNCKNVKTSGGFNGCTDIDDYEKVSSDYYLTSNDDNWSKLFSDVVEKYIIEESVIIKNKPNVVLVIDNSASMRGESIQKLNSALKELIKQLPDDLEIAYTLFSESATDIQILSNKIAPNIKVDTSSSYTNFRVGLIEAQKHDDKEEDDGEARVNAINTANEIKDSGIIIYTINVNKLADAGREAAKVGERIGDVKGMGPFLGVNEDYINTVMHLISSNYKDVKTSSNNNGCTNIDGYTKVSSNYYRTSSNNDWTSLFTEIIEEIVGNGTPENRKCYINNGCEPKYGFCYDPSSTTTVTDNSEEPSTQTTNDQSTMDTYYFIKKKKNK</sequence>
<dbReference type="SMART" id="SM00327">
    <property type="entry name" value="VWA"/>
    <property type="match status" value="6"/>
</dbReference>
<feature type="signal peptide" evidence="1">
    <location>
        <begin position="1"/>
        <end position="23"/>
    </location>
</feature>
<evidence type="ECO:0000313" key="4">
    <source>
        <dbReference type="Proteomes" id="UP000193920"/>
    </source>
</evidence>
<dbReference type="Pfam" id="PF13768">
    <property type="entry name" value="VWA_3"/>
    <property type="match status" value="1"/>
</dbReference>
<dbReference type="EMBL" id="MCOG01000019">
    <property type="protein sequence ID" value="ORY77430.1"/>
    <property type="molecule type" value="Genomic_DNA"/>
</dbReference>
<protein>
    <recommendedName>
        <fullName evidence="2">VWFA domain-containing protein</fullName>
    </recommendedName>
</protein>
<feature type="chain" id="PRO_5013141588" description="VWFA domain-containing protein" evidence="1">
    <location>
        <begin position="24"/>
        <end position="1603"/>
    </location>
</feature>
<gene>
    <name evidence="3" type="ORF">LY90DRAFT_665220</name>
</gene>
<dbReference type="PROSITE" id="PS50234">
    <property type="entry name" value="VWFA"/>
    <property type="match status" value="5"/>
</dbReference>
<dbReference type="InterPro" id="IPR002035">
    <property type="entry name" value="VWF_A"/>
</dbReference>
<proteinExistence type="predicted"/>
<dbReference type="PANTHER" id="PTHR10579:SF43">
    <property type="entry name" value="ZINC FINGER (C3HC4-TYPE RING FINGER) FAMILY PROTEIN"/>
    <property type="match status" value="1"/>
</dbReference>
<keyword evidence="1" id="KW-0732">Signal</keyword>
<evidence type="ECO:0000256" key="1">
    <source>
        <dbReference type="SAM" id="SignalP"/>
    </source>
</evidence>
<feature type="domain" description="VWFA" evidence="2">
    <location>
        <begin position="1155"/>
        <end position="1271"/>
    </location>
</feature>
<feature type="domain" description="VWFA" evidence="2">
    <location>
        <begin position="619"/>
        <end position="763"/>
    </location>
</feature>
<evidence type="ECO:0000259" key="2">
    <source>
        <dbReference type="PROSITE" id="PS50234"/>
    </source>
</evidence>
<dbReference type="OrthoDB" id="299997at2759"/>
<dbReference type="CDD" id="cd00198">
    <property type="entry name" value="vWFA"/>
    <property type="match status" value="6"/>
</dbReference>
<comment type="caution">
    <text evidence="3">The sequence shown here is derived from an EMBL/GenBank/DDBJ whole genome shotgun (WGS) entry which is preliminary data.</text>
</comment>
<feature type="domain" description="VWFA" evidence="2">
    <location>
        <begin position="857"/>
        <end position="1033"/>
    </location>
</feature>
<organism evidence="3 4">
    <name type="scientific">Neocallimastix californiae</name>
    <dbReference type="NCBI Taxonomy" id="1754190"/>
    <lineage>
        <taxon>Eukaryota</taxon>
        <taxon>Fungi</taxon>
        <taxon>Fungi incertae sedis</taxon>
        <taxon>Chytridiomycota</taxon>
        <taxon>Chytridiomycota incertae sedis</taxon>
        <taxon>Neocallimastigomycetes</taxon>
        <taxon>Neocallimastigales</taxon>
        <taxon>Neocallimastigaceae</taxon>
        <taxon>Neocallimastix</taxon>
    </lineage>
</organism>
<feature type="domain" description="VWFA" evidence="2">
    <location>
        <begin position="300"/>
        <end position="476"/>
    </location>
</feature>
<dbReference type="InterPro" id="IPR051266">
    <property type="entry name" value="CLCR"/>
</dbReference>
<evidence type="ECO:0000313" key="3">
    <source>
        <dbReference type="EMBL" id="ORY77430.1"/>
    </source>
</evidence>
<dbReference type="Pfam" id="PF00092">
    <property type="entry name" value="VWA"/>
    <property type="match status" value="5"/>
</dbReference>
<feature type="domain" description="VWFA" evidence="2">
    <location>
        <begin position="62"/>
        <end position="234"/>
    </location>
</feature>
<keyword evidence="4" id="KW-1185">Reference proteome</keyword>
<name>A0A1Y2F0R6_9FUNG</name>